<dbReference type="EMBL" id="KN824298">
    <property type="protein sequence ID" value="KIM27490.1"/>
    <property type="molecule type" value="Genomic_DNA"/>
</dbReference>
<protein>
    <submittedName>
        <fullName evidence="2">Uncharacterized protein</fullName>
    </submittedName>
</protein>
<dbReference type="HOGENOM" id="CLU_046446_0_0_1"/>
<dbReference type="AlphaFoldDB" id="A0A0C3ASF4"/>
<keyword evidence="3" id="KW-1185">Reference proteome</keyword>
<proteinExistence type="predicted"/>
<name>A0A0C3ASF4_SERVB</name>
<gene>
    <name evidence="2" type="ORF">M408DRAFT_310742</name>
</gene>
<evidence type="ECO:0000313" key="3">
    <source>
        <dbReference type="Proteomes" id="UP000054097"/>
    </source>
</evidence>
<feature type="region of interest" description="Disordered" evidence="1">
    <location>
        <begin position="299"/>
        <end position="319"/>
    </location>
</feature>
<dbReference type="OrthoDB" id="2538017at2759"/>
<dbReference type="Proteomes" id="UP000054097">
    <property type="component" value="Unassembled WGS sequence"/>
</dbReference>
<evidence type="ECO:0000313" key="2">
    <source>
        <dbReference type="EMBL" id="KIM27490.1"/>
    </source>
</evidence>
<reference evidence="2 3" key="1">
    <citation type="submission" date="2014-04" db="EMBL/GenBank/DDBJ databases">
        <authorList>
            <consortium name="DOE Joint Genome Institute"/>
            <person name="Kuo A."/>
            <person name="Zuccaro A."/>
            <person name="Kohler A."/>
            <person name="Nagy L.G."/>
            <person name="Floudas D."/>
            <person name="Copeland A."/>
            <person name="Barry K.W."/>
            <person name="Cichocki N."/>
            <person name="Veneault-Fourrey C."/>
            <person name="LaButti K."/>
            <person name="Lindquist E.A."/>
            <person name="Lipzen A."/>
            <person name="Lundell T."/>
            <person name="Morin E."/>
            <person name="Murat C."/>
            <person name="Sun H."/>
            <person name="Tunlid A."/>
            <person name="Henrissat B."/>
            <person name="Grigoriev I.V."/>
            <person name="Hibbett D.S."/>
            <person name="Martin F."/>
            <person name="Nordberg H.P."/>
            <person name="Cantor M.N."/>
            <person name="Hua S.X."/>
        </authorList>
    </citation>
    <scope>NUCLEOTIDE SEQUENCE [LARGE SCALE GENOMIC DNA]</scope>
    <source>
        <strain evidence="2 3">MAFF 305830</strain>
    </source>
</reference>
<evidence type="ECO:0000256" key="1">
    <source>
        <dbReference type="SAM" id="MobiDB-lite"/>
    </source>
</evidence>
<sequence length="319" mass="34356">MEQQEQQIALLRERVIRLEGGGDDVGPAKSSMGNSSVDDFSIKNAGANLERLINRWAADTVRTPPATLNVLRDAALSDIFGNAPDGADAATPPGVVQALLRHAMSESISEGIINCLIVTNSSEANVQLTRIHEHLFARDPTVACVWRRQTYTAAVESCTPEMSLTIMADTIPTLTRLLSINGPDGGKTPPPTCTQILDNAYAFSRMLHGSKSTSGGTTDAFYRAFVPELGSVLHPRQIELIKRCLMSERGETDRVGACVFPGLVKVSRPTGAGPSAEDVQTVVRRAQVMCQCALGHQQAQYQPQGGPPPPIDNNEAYMY</sequence>
<reference evidence="3" key="2">
    <citation type="submission" date="2015-01" db="EMBL/GenBank/DDBJ databases">
        <title>Evolutionary Origins and Diversification of the Mycorrhizal Mutualists.</title>
        <authorList>
            <consortium name="DOE Joint Genome Institute"/>
            <consortium name="Mycorrhizal Genomics Consortium"/>
            <person name="Kohler A."/>
            <person name="Kuo A."/>
            <person name="Nagy L.G."/>
            <person name="Floudas D."/>
            <person name="Copeland A."/>
            <person name="Barry K.W."/>
            <person name="Cichocki N."/>
            <person name="Veneault-Fourrey C."/>
            <person name="LaButti K."/>
            <person name="Lindquist E.A."/>
            <person name="Lipzen A."/>
            <person name="Lundell T."/>
            <person name="Morin E."/>
            <person name="Murat C."/>
            <person name="Riley R."/>
            <person name="Ohm R."/>
            <person name="Sun H."/>
            <person name="Tunlid A."/>
            <person name="Henrissat B."/>
            <person name="Grigoriev I.V."/>
            <person name="Hibbett D.S."/>
            <person name="Martin F."/>
        </authorList>
    </citation>
    <scope>NUCLEOTIDE SEQUENCE [LARGE SCALE GENOMIC DNA]</scope>
    <source>
        <strain evidence="3">MAFF 305830</strain>
    </source>
</reference>
<dbReference type="STRING" id="933852.A0A0C3ASF4"/>
<accession>A0A0C3ASF4</accession>
<organism evidence="2 3">
    <name type="scientific">Serendipita vermifera MAFF 305830</name>
    <dbReference type="NCBI Taxonomy" id="933852"/>
    <lineage>
        <taxon>Eukaryota</taxon>
        <taxon>Fungi</taxon>
        <taxon>Dikarya</taxon>
        <taxon>Basidiomycota</taxon>
        <taxon>Agaricomycotina</taxon>
        <taxon>Agaricomycetes</taxon>
        <taxon>Sebacinales</taxon>
        <taxon>Serendipitaceae</taxon>
        <taxon>Serendipita</taxon>
    </lineage>
</organism>